<dbReference type="GO" id="GO:0005634">
    <property type="term" value="C:nucleus"/>
    <property type="evidence" value="ECO:0007669"/>
    <property type="project" value="TreeGrafter"/>
</dbReference>
<dbReference type="SMART" id="SM00488">
    <property type="entry name" value="DEXDc2"/>
    <property type="match status" value="1"/>
</dbReference>
<dbReference type="OrthoDB" id="272481at2759"/>
<comment type="caution">
    <text evidence="5">The sequence shown here is derived from an EMBL/GenBank/DDBJ whole genome shotgun (WGS) entry which is preliminary data.</text>
</comment>
<dbReference type="InterPro" id="IPR027417">
    <property type="entry name" value="P-loop_NTPase"/>
</dbReference>
<accession>A0A9K3GIA1</accession>
<evidence type="ECO:0000313" key="5">
    <source>
        <dbReference type="EMBL" id="GIQ83186.1"/>
    </source>
</evidence>
<evidence type="ECO:0000256" key="2">
    <source>
        <dbReference type="ARBA" id="ARBA00022801"/>
    </source>
</evidence>
<keyword evidence="1" id="KW-0547">Nucleotide-binding</keyword>
<evidence type="ECO:0000256" key="3">
    <source>
        <dbReference type="ARBA" id="ARBA00022840"/>
    </source>
</evidence>
<reference evidence="5 6" key="1">
    <citation type="journal article" date="2018" name="PLoS ONE">
        <title>The draft genome of Kipferlia bialata reveals reductive genome evolution in fornicate parasites.</title>
        <authorList>
            <person name="Tanifuji G."/>
            <person name="Takabayashi S."/>
            <person name="Kume K."/>
            <person name="Takagi M."/>
            <person name="Nakayama T."/>
            <person name="Kamikawa R."/>
            <person name="Inagaki Y."/>
            <person name="Hashimoto T."/>
        </authorList>
    </citation>
    <scope>NUCLEOTIDE SEQUENCE [LARGE SCALE GENOMIC DNA]</scope>
    <source>
        <strain evidence="5">NY0173</strain>
    </source>
</reference>
<feature type="domain" description="Helicase ATP-binding" evidence="4">
    <location>
        <begin position="1"/>
        <end position="190"/>
    </location>
</feature>
<dbReference type="InterPro" id="IPR014013">
    <property type="entry name" value="Helic_SF1/SF2_ATP-bd_DinG/Rad3"/>
</dbReference>
<dbReference type="PANTHER" id="PTHR11472:SF1">
    <property type="entry name" value="GENERAL TRANSCRIPTION AND DNA REPAIR FACTOR IIH HELICASE SUBUNIT XPD"/>
    <property type="match status" value="1"/>
</dbReference>
<dbReference type="EMBL" id="BDIP01000956">
    <property type="protein sequence ID" value="GIQ83186.1"/>
    <property type="molecule type" value="Genomic_DNA"/>
</dbReference>
<evidence type="ECO:0000259" key="4">
    <source>
        <dbReference type="PROSITE" id="PS51193"/>
    </source>
</evidence>
<keyword evidence="2" id="KW-0378">Hydrolase</keyword>
<dbReference type="GO" id="GO:0016818">
    <property type="term" value="F:hydrolase activity, acting on acid anhydrides, in phosphorus-containing anhydrides"/>
    <property type="evidence" value="ECO:0007669"/>
    <property type="project" value="InterPro"/>
</dbReference>
<dbReference type="InterPro" id="IPR010614">
    <property type="entry name" value="RAD3-like_helicase_DEAD"/>
</dbReference>
<name>A0A9K3GIA1_9EUKA</name>
<dbReference type="Pfam" id="PF06733">
    <property type="entry name" value="DEAD_2"/>
    <property type="match status" value="1"/>
</dbReference>
<sequence>MDWVQARRRQDTGVHGQCDSFCHLRTCSASRARVLAEWGERDRERSIDDIEDTVIDNSGLCSHFERYLPRSAAKIPPGLYTLDRLRMMAQVDGHAVLCPYFYARRAVSEASVVVCSYSYILDPKVQASIHASLSSDCVVVFDEAHNVEQAALDAMSYHITRSTLAAARKDLAKLQSAVEKHRLSGDVARALSSLSFDVATQETLDAEDITRLADLVVHHSRLVQHVPTAQQLNTARQTEGQGGRDPSFPGSIAMAGHFLSVLRACLHALRVTIRNTPSMAGATPVLDHPRVFLTRLVAEAAVDPACLSYLVDRLQ</sequence>
<dbReference type="InterPro" id="IPR045028">
    <property type="entry name" value="DinG/Rad3-like"/>
</dbReference>
<dbReference type="PROSITE" id="PS51193">
    <property type="entry name" value="HELICASE_ATP_BIND_2"/>
    <property type="match status" value="1"/>
</dbReference>
<protein>
    <recommendedName>
        <fullName evidence="4">Helicase ATP-binding domain-containing protein</fullName>
    </recommendedName>
</protein>
<keyword evidence="6" id="KW-1185">Reference proteome</keyword>
<dbReference type="GO" id="GO:0005524">
    <property type="term" value="F:ATP binding"/>
    <property type="evidence" value="ECO:0007669"/>
    <property type="project" value="UniProtKB-KW"/>
</dbReference>
<gene>
    <name evidence="5" type="ORF">KIPB_004463</name>
</gene>
<dbReference type="Gene3D" id="3.40.50.300">
    <property type="entry name" value="P-loop containing nucleotide triphosphate hydrolases"/>
    <property type="match status" value="1"/>
</dbReference>
<dbReference type="GO" id="GO:0045951">
    <property type="term" value="P:positive regulation of mitotic recombination"/>
    <property type="evidence" value="ECO:0007669"/>
    <property type="project" value="TreeGrafter"/>
</dbReference>
<dbReference type="Proteomes" id="UP000265618">
    <property type="component" value="Unassembled WGS sequence"/>
</dbReference>
<evidence type="ECO:0000256" key="1">
    <source>
        <dbReference type="ARBA" id="ARBA00022741"/>
    </source>
</evidence>
<dbReference type="AlphaFoldDB" id="A0A9K3GIA1"/>
<keyword evidence="3" id="KW-0067">ATP-binding</keyword>
<feature type="non-terminal residue" evidence="5">
    <location>
        <position position="1"/>
    </location>
</feature>
<dbReference type="InterPro" id="IPR006554">
    <property type="entry name" value="Helicase-like_DEXD_c2"/>
</dbReference>
<dbReference type="GO" id="GO:0006366">
    <property type="term" value="P:transcription by RNA polymerase II"/>
    <property type="evidence" value="ECO:0007669"/>
    <property type="project" value="TreeGrafter"/>
</dbReference>
<proteinExistence type="predicted"/>
<evidence type="ECO:0000313" key="6">
    <source>
        <dbReference type="Proteomes" id="UP000265618"/>
    </source>
</evidence>
<dbReference type="PANTHER" id="PTHR11472">
    <property type="entry name" value="DNA REPAIR DEAD HELICASE RAD3/XP-D SUBFAMILY MEMBER"/>
    <property type="match status" value="1"/>
</dbReference>
<organism evidence="5 6">
    <name type="scientific">Kipferlia bialata</name>
    <dbReference type="NCBI Taxonomy" id="797122"/>
    <lineage>
        <taxon>Eukaryota</taxon>
        <taxon>Metamonada</taxon>
        <taxon>Carpediemonas-like organisms</taxon>
        <taxon>Kipferlia</taxon>
    </lineage>
</organism>
<dbReference type="GO" id="GO:0003678">
    <property type="term" value="F:DNA helicase activity"/>
    <property type="evidence" value="ECO:0007669"/>
    <property type="project" value="InterPro"/>
</dbReference>
<dbReference type="GO" id="GO:0003684">
    <property type="term" value="F:damaged DNA binding"/>
    <property type="evidence" value="ECO:0007669"/>
    <property type="project" value="TreeGrafter"/>
</dbReference>